<dbReference type="EMBL" id="BRYB01001455">
    <property type="protein sequence ID" value="GMI26077.1"/>
    <property type="molecule type" value="Genomic_DNA"/>
</dbReference>
<protein>
    <submittedName>
        <fullName evidence="1">Uncharacterized protein</fullName>
    </submittedName>
</protein>
<dbReference type="Proteomes" id="UP001165060">
    <property type="component" value="Unassembled WGS sequence"/>
</dbReference>
<evidence type="ECO:0000313" key="1">
    <source>
        <dbReference type="EMBL" id="GMI26077.1"/>
    </source>
</evidence>
<name>A0ABQ6MHA3_9STRA</name>
<feature type="non-terminal residue" evidence="1">
    <location>
        <position position="1"/>
    </location>
</feature>
<keyword evidence="2" id="KW-1185">Reference proteome</keyword>
<proteinExistence type="predicted"/>
<comment type="caution">
    <text evidence="1">The sequence shown here is derived from an EMBL/GenBank/DDBJ whole genome shotgun (WGS) entry which is preliminary data.</text>
</comment>
<evidence type="ECO:0000313" key="2">
    <source>
        <dbReference type="Proteomes" id="UP001165060"/>
    </source>
</evidence>
<accession>A0ABQ6MHA3</accession>
<organism evidence="1 2">
    <name type="scientific">Tetraparma gracilis</name>
    <dbReference type="NCBI Taxonomy" id="2962635"/>
    <lineage>
        <taxon>Eukaryota</taxon>
        <taxon>Sar</taxon>
        <taxon>Stramenopiles</taxon>
        <taxon>Ochrophyta</taxon>
        <taxon>Bolidophyceae</taxon>
        <taxon>Parmales</taxon>
        <taxon>Triparmaceae</taxon>
        <taxon>Tetraparma</taxon>
    </lineage>
</organism>
<reference evidence="1 2" key="1">
    <citation type="journal article" date="2023" name="Commun. Biol.">
        <title>Genome analysis of Parmales, the sister group of diatoms, reveals the evolutionary specialization of diatoms from phago-mixotrophs to photoautotrophs.</title>
        <authorList>
            <person name="Ban H."/>
            <person name="Sato S."/>
            <person name="Yoshikawa S."/>
            <person name="Yamada K."/>
            <person name="Nakamura Y."/>
            <person name="Ichinomiya M."/>
            <person name="Sato N."/>
            <person name="Blanc-Mathieu R."/>
            <person name="Endo H."/>
            <person name="Kuwata A."/>
            <person name="Ogata H."/>
        </authorList>
    </citation>
    <scope>NUCLEOTIDE SEQUENCE [LARGE SCALE GENOMIC DNA]</scope>
</reference>
<sequence length="568" mass="61256">YEVFGAPLKECFMFFAKMPSDYEKGTLERHAGRKDINAMTQSLHFSEMAAACSMFNLSSSIGSAIKALSGSQIAAAYIDSIGVAQVDHVGGLTFEEFWEVLVRCALMLYATDKSLTDTRAKLQHLFSHMSNNLETSVPRVLGVDNNTEKSGGMSGLSAGGRANATGGALLQAGTHEFSRLVWEMVRGDGEDEAAGGGERASFLQDNFEEQMWKIFVKANVANNPRDWSAMRKRELVLIIRSQEGLRIMEADINVIHQSEAGRNPHKKLEFGNFKEALKAIAKKVYPKEGGSSLRKLMMEKLLQDQSLLHVPAALSDNERNLAQEWMGLFESPMKRFFSFFAEPATSHEQQTLGRHTERVADIGQQTCSMTWTAFQNFAACANLSSGTGTAITALSLNILAGIFVDSIGVDCVDDVGGLTYAEFLDVLIRCAKVWNLGSEFESKGDGEHINGIRARLEILFLHMSNQFQTSVPRIVNAGNERVGAGGQVAGSRNQSTNSGLLIKAAKEFNATLHRHASILKEDELAGVGAGAGGEESVFGFGGGGAAGGEEEGGGGGLMNFASGLRKGL</sequence>
<gene>
    <name evidence="1" type="ORF">TeGR_g2658</name>
</gene>